<dbReference type="HAMAP" id="MF_01148">
    <property type="entry name" value="Lnt"/>
    <property type="match status" value="1"/>
</dbReference>
<accession>A0A1C4GXH2</accession>
<comment type="similarity">
    <text evidence="2 9">Belongs to the CN hydrolase family. Apolipoprotein N-acyltransferase subfamily.</text>
</comment>
<evidence type="ECO:0000256" key="8">
    <source>
        <dbReference type="ARBA" id="ARBA00023315"/>
    </source>
</evidence>
<dbReference type="Gene3D" id="3.60.110.10">
    <property type="entry name" value="Carbon-nitrogen hydrolase"/>
    <property type="match status" value="1"/>
</dbReference>
<evidence type="ECO:0000256" key="3">
    <source>
        <dbReference type="ARBA" id="ARBA00022475"/>
    </source>
</evidence>
<dbReference type="PANTHER" id="PTHR38686">
    <property type="entry name" value="APOLIPOPROTEIN N-ACYLTRANSFERASE"/>
    <property type="match status" value="1"/>
</dbReference>
<evidence type="ECO:0000256" key="7">
    <source>
        <dbReference type="ARBA" id="ARBA00023136"/>
    </source>
</evidence>
<keyword evidence="6 9" id="KW-1133">Transmembrane helix</keyword>
<dbReference type="Pfam" id="PF20154">
    <property type="entry name" value="LNT_N"/>
    <property type="match status" value="1"/>
</dbReference>
<keyword evidence="8 9" id="KW-0012">Acyltransferase</keyword>
<dbReference type="CDD" id="cd07571">
    <property type="entry name" value="ALP_N-acyl_transferase"/>
    <property type="match status" value="1"/>
</dbReference>
<dbReference type="InterPro" id="IPR045378">
    <property type="entry name" value="LNT_N"/>
</dbReference>
<evidence type="ECO:0000256" key="4">
    <source>
        <dbReference type="ARBA" id="ARBA00022679"/>
    </source>
</evidence>
<feature type="transmembrane region" description="Helical" evidence="9">
    <location>
        <begin position="42"/>
        <end position="58"/>
    </location>
</feature>
<feature type="transmembrane region" description="Helical" evidence="9">
    <location>
        <begin position="168"/>
        <end position="189"/>
    </location>
</feature>
<evidence type="ECO:0000256" key="1">
    <source>
        <dbReference type="ARBA" id="ARBA00004651"/>
    </source>
</evidence>
<feature type="transmembrane region" description="Helical" evidence="9">
    <location>
        <begin position="196"/>
        <end position="218"/>
    </location>
</feature>
<dbReference type="GO" id="GO:0042158">
    <property type="term" value="P:lipoprotein biosynthetic process"/>
    <property type="evidence" value="ECO:0007669"/>
    <property type="project" value="UniProtKB-UniRule"/>
</dbReference>
<keyword evidence="11" id="KW-0449">Lipoprotein</keyword>
<organism evidence="11 12">
    <name type="scientific">Acinetobacter albensis</name>
    <dbReference type="NCBI Taxonomy" id="1673609"/>
    <lineage>
        <taxon>Bacteria</taxon>
        <taxon>Pseudomonadati</taxon>
        <taxon>Pseudomonadota</taxon>
        <taxon>Gammaproteobacteria</taxon>
        <taxon>Moraxellales</taxon>
        <taxon>Moraxellaceae</taxon>
        <taxon>Acinetobacter</taxon>
    </lineage>
</organism>
<dbReference type="UniPathway" id="UPA00666"/>
<evidence type="ECO:0000259" key="10">
    <source>
        <dbReference type="PROSITE" id="PS50263"/>
    </source>
</evidence>
<evidence type="ECO:0000256" key="2">
    <source>
        <dbReference type="ARBA" id="ARBA00010065"/>
    </source>
</evidence>
<evidence type="ECO:0000256" key="9">
    <source>
        <dbReference type="HAMAP-Rule" id="MF_01148"/>
    </source>
</evidence>
<protein>
    <recommendedName>
        <fullName evidence="9">Apolipoprotein N-acyltransferase</fullName>
        <shortName evidence="9">ALP N-acyltransferase</shortName>
        <ecNumber evidence="9">2.3.1.269</ecNumber>
    </recommendedName>
</protein>
<evidence type="ECO:0000256" key="6">
    <source>
        <dbReference type="ARBA" id="ARBA00022989"/>
    </source>
</evidence>
<dbReference type="Proteomes" id="UP000243661">
    <property type="component" value="Unassembled WGS sequence"/>
</dbReference>
<reference evidence="11 12" key="1">
    <citation type="submission" date="2016-08" db="EMBL/GenBank/DDBJ databases">
        <authorList>
            <person name="Seilhamer J.J."/>
        </authorList>
    </citation>
    <scope>NUCLEOTIDE SEQUENCE [LARGE SCALE GENOMIC DNA]</scope>
    <source>
        <strain evidence="11 12">ANC 4874</strain>
    </source>
</reference>
<dbReference type="PANTHER" id="PTHR38686:SF1">
    <property type="entry name" value="APOLIPOPROTEIN N-ACYLTRANSFERASE"/>
    <property type="match status" value="1"/>
</dbReference>
<dbReference type="PROSITE" id="PS50263">
    <property type="entry name" value="CN_HYDROLASE"/>
    <property type="match status" value="1"/>
</dbReference>
<proteinExistence type="inferred from homology"/>
<feature type="transmembrane region" description="Helical" evidence="9">
    <location>
        <begin position="98"/>
        <end position="122"/>
    </location>
</feature>
<dbReference type="SUPFAM" id="SSF56317">
    <property type="entry name" value="Carbon-nitrogen hydrolase"/>
    <property type="match status" value="1"/>
</dbReference>
<feature type="transmembrane region" description="Helical" evidence="9">
    <location>
        <begin position="20"/>
        <end position="36"/>
    </location>
</feature>
<dbReference type="GO" id="GO:0016410">
    <property type="term" value="F:N-acyltransferase activity"/>
    <property type="evidence" value="ECO:0007669"/>
    <property type="project" value="UniProtKB-UniRule"/>
</dbReference>
<comment type="catalytic activity">
    <reaction evidence="9">
        <text>N-terminal S-1,2-diacyl-sn-glyceryl-L-cysteinyl-[lipoprotein] + a glycerophospholipid = N-acyl-S-1,2-diacyl-sn-glyceryl-L-cysteinyl-[lipoprotein] + a 2-acyl-sn-glycero-3-phospholipid + H(+)</text>
        <dbReference type="Rhea" id="RHEA:48228"/>
        <dbReference type="Rhea" id="RHEA-COMP:14681"/>
        <dbReference type="Rhea" id="RHEA-COMP:14684"/>
        <dbReference type="ChEBI" id="CHEBI:15378"/>
        <dbReference type="ChEBI" id="CHEBI:136912"/>
        <dbReference type="ChEBI" id="CHEBI:140656"/>
        <dbReference type="ChEBI" id="CHEBI:140657"/>
        <dbReference type="ChEBI" id="CHEBI:140660"/>
        <dbReference type="EC" id="2.3.1.269"/>
    </reaction>
</comment>
<dbReference type="NCBIfam" id="TIGR00546">
    <property type="entry name" value="lnt"/>
    <property type="match status" value="1"/>
</dbReference>
<evidence type="ECO:0000313" key="12">
    <source>
        <dbReference type="Proteomes" id="UP000243661"/>
    </source>
</evidence>
<gene>
    <name evidence="9" type="primary">lnt</name>
    <name evidence="11" type="ORF">GA0116959_1103</name>
</gene>
<feature type="transmembrane region" description="Helical" evidence="9">
    <location>
        <begin position="70"/>
        <end position="92"/>
    </location>
</feature>
<dbReference type="OrthoDB" id="9804277at2"/>
<feature type="transmembrane region" description="Helical" evidence="9">
    <location>
        <begin position="134"/>
        <end position="156"/>
    </location>
</feature>
<keyword evidence="3 9" id="KW-1003">Cell membrane</keyword>
<feature type="domain" description="CN hydrolase" evidence="10">
    <location>
        <begin position="231"/>
        <end position="477"/>
    </location>
</feature>
<keyword evidence="4 9" id="KW-0808">Transferase</keyword>
<dbReference type="RefSeq" id="WP_092720480.1">
    <property type="nucleotide sequence ID" value="NZ_FMBK01000010.1"/>
</dbReference>
<dbReference type="InterPro" id="IPR003010">
    <property type="entry name" value="C-N_Hydrolase"/>
</dbReference>
<comment type="subcellular location">
    <subcellularLocation>
        <location evidence="1 9">Cell membrane</location>
        <topology evidence="1 9">Multi-pass membrane protein</topology>
    </subcellularLocation>
</comment>
<dbReference type="EC" id="2.3.1.269" evidence="9"/>
<evidence type="ECO:0000313" key="11">
    <source>
        <dbReference type="EMBL" id="SCC72481.1"/>
    </source>
</evidence>
<dbReference type="InterPro" id="IPR036526">
    <property type="entry name" value="C-N_Hydrolase_sf"/>
</dbReference>
<evidence type="ECO:0000256" key="5">
    <source>
        <dbReference type="ARBA" id="ARBA00022692"/>
    </source>
</evidence>
<keyword evidence="5 9" id="KW-0812">Transmembrane</keyword>
<name>A0A1C4GXH2_9GAMM</name>
<keyword evidence="7 9" id="KW-0472">Membrane</keyword>
<dbReference type="InterPro" id="IPR004563">
    <property type="entry name" value="Apolipo_AcylTrfase"/>
</dbReference>
<comment type="function">
    <text evidence="9">Catalyzes the phospholipid dependent N-acylation of the N-terminal cysteine of apolipoprotein, the last step in lipoprotein maturation.</text>
</comment>
<dbReference type="AlphaFoldDB" id="A0A1C4GXH2"/>
<sequence length="519" mass="59522">MRTYFHKLLNSSQTQKQLPFIYPFLISLFSGAIFSFALAPYYYWWLALLSPALLYASLRQRSARQAFGIGWAYGFGLWFVGAFWLYTSIHVYGDTSAFLSVLMIAFMALLMGLFTALQTWIYRRFFPETPLTFAPLWVFFEWIKTWVFTGFPWLFAGYAFTERFLDNYAPLFGIFGVSFAVILLACALVEILNKRLFWIVPSVLILLGAWGASFLNFVQEKDEKPLSVSLIQGNIPQDLKWLTEYQVKTLLIYANLSRTEWGRDLIVWPESSIPMFQTDIQPFLDAMNVQAEKSGTAWVTGIPYWDLKESDIEQHPMYYNSIMASGDESSGLYKKQRLVPFGEYIPLSGWLSWVLPALQNDPSMSGFSRGANHQPPLNVKNHPLGAAICYEVAYPNLTRRNASQSDYLVTVSNDAWFTGTAGPWQHLQMVQMRAKENGRWFIRATNTGVTAFIDHHGHIVKQAPIDQATVLRGELPAMQGKTLYMRLSDWPVLGFSLLLLILGWIYRPRKVDVSFKSRR</sequence>
<feature type="transmembrane region" description="Helical" evidence="9">
    <location>
        <begin position="490"/>
        <end position="506"/>
    </location>
</feature>
<dbReference type="GO" id="GO:0005886">
    <property type="term" value="C:plasma membrane"/>
    <property type="evidence" value="ECO:0007669"/>
    <property type="project" value="UniProtKB-SubCell"/>
</dbReference>
<dbReference type="Pfam" id="PF00795">
    <property type="entry name" value="CN_hydrolase"/>
    <property type="match status" value="1"/>
</dbReference>
<dbReference type="EMBL" id="FMBK01000010">
    <property type="protein sequence ID" value="SCC72481.1"/>
    <property type="molecule type" value="Genomic_DNA"/>
</dbReference>
<comment type="pathway">
    <text evidence="9">Protein modification; lipoprotein biosynthesis (N-acyl transfer).</text>
</comment>